<dbReference type="GeneID" id="54463894"/>
<evidence type="ECO:0000256" key="8">
    <source>
        <dbReference type="SAM" id="MobiDB-lite"/>
    </source>
</evidence>
<keyword evidence="3 6" id="KW-0963">Cytoplasm</keyword>
<evidence type="ECO:0000256" key="3">
    <source>
        <dbReference type="ARBA" id="ARBA00022490"/>
    </source>
</evidence>
<evidence type="ECO:0000256" key="2">
    <source>
        <dbReference type="ARBA" id="ARBA00013806"/>
    </source>
</evidence>
<feature type="coiled-coil region" evidence="7">
    <location>
        <begin position="396"/>
        <end position="423"/>
    </location>
</feature>
<feature type="region of interest" description="Disordered" evidence="8">
    <location>
        <begin position="243"/>
        <end position="277"/>
    </location>
</feature>
<dbReference type="OrthoDB" id="1937984at2759"/>
<dbReference type="EMBL" id="MU003705">
    <property type="protein sequence ID" value="KAF2807244.1"/>
    <property type="molecule type" value="Genomic_DNA"/>
</dbReference>
<feature type="compositionally biased region" description="Low complexity" evidence="8">
    <location>
        <begin position="244"/>
        <end position="253"/>
    </location>
</feature>
<evidence type="ECO:0000313" key="12">
    <source>
        <dbReference type="RefSeq" id="XP_033574208.1"/>
    </source>
</evidence>
<keyword evidence="4 6" id="KW-0072">Autophagy</keyword>
<reference evidence="12" key="2">
    <citation type="submission" date="2020-04" db="EMBL/GenBank/DDBJ databases">
        <authorList>
            <consortium name="NCBI Genome Project"/>
        </authorList>
    </citation>
    <scope>NUCLEOTIDE SEQUENCE</scope>
    <source>
        <strain evidence="12">CBS 304.34</strain>
    </source>
</reference>
<dbReference type="InterPro" id="IPR007240">
    <property type="entry name" value="Atg17"/>
</dbReference>
<dbReference type="GO" id="GO:0030295">
    <property type="term" value="F:protein kinase activator activity"/>
    <property type="evidence" value="ECO:0007669"/>
    <property type="project" value="TreeGrafter"/>
</dbReference>
<feature type="domain" description="Autophagy protein ATG17-like" evidence="9">
    <location>
        <begin position="36"/>
        <end position="439"/>
    </location>
</feature>
<evidence type="ECO:0000259" key="9">
    <source>
        <dbReference type="Pfam" id="PF04108"/>
    </source>
</evidence>
<dbReference type="AlphaFoldDB" id="A0A6A6YGV7"/>
<accession>A0A6A6YGV7</accession>
<reference evidence="10 12" key="1">
    <citation type="journal article" date="2020" name="Stud. Mycol.">
        <title>101 Dothideomycetes genomes: a test case for predicting lifestyles and emergence of pathogens.</title>
        <authorList>
            <person name="Haridas S."/>
            <person name="Albert R."/>
            <person name="Binder M."/>
            <person name="Bloem J."/>
            <person name="Labutti K."/>
            <person name="Salamov A."/>
            <person name="Andreopoulos B."/>
            <person name="Baker S."/>
            <person name="Barry K."/>
            <person name="Bills G."/>
            <person name="Bluhm B."/>
            <person name="Cannon C."/>
            <person name="Castanera R."/>
            <person name="Culley D."/>
            <person name="Daum C."/>
            <person name="Ezra D."/>
            <person name="Gonzalez J."/>
            <person name="Henrissat B."/>
            <person name="Kuo A."/>
            <person name="Liang C."/>
            <person name="Lipzen A."/>
            <person name="Lutzoni F."/>
            <person name="Magnuson J."/>
            <person name="Mondo S."/>
            <person name="Nolan M."/>
            <person name="Ohm R."/>
            <person name="Pangilinan J."/>
            <person name="Park H.-J."/>
            <person name="Ramirez L."/>
            <person name="Alfaro M."/>
            <person name="Sun H."/>
            <person name="Tritt A."/>
            <person name="Yoshinaga Y."/>
            <person name="Zwiers L.-H."/>
            <person name="Turgeon B."/>
            <person name="Goodwin S."/>
            <person name="Spatafora J."/>
            <person name="Crous P."/>
            <person name="Grigoriev I."/>
        </authorList>
    </citation>
    <scope>NUCLEOTIDE SEQUENCE</scope>
    <source>
        <strain evidence="10 12">CBS 304.34</strain>
    </source>
</reference>
<gene>
    <name evidence="10 12" type="ORF">BDZ99DRAFT_489684</name>
</gene>
<dbReference type="GO" id="GO:0000045">
    <property type="term" value="P:autophagosome assembly"/>
    <property type="evidence" value="ECO:0007669"/>
    <property type="project" value="TreeGrafter"/>
</dbReference>
<dbReference type="GO" id="GO:0034727">
    <property type="term" value="P:piecemeal microautophagy of the nucleus"/>
    <property type="evidence" value="ECO:0007669"/>
    <property type="project" value="TreeGrafter"/>
</dbReference>
<name>A0A6A6YGV7_9PEZI</name>
<dbReference type="PANTHER" id="PTHR28005:SF1">
    <property type="entry name" value="AUTOPHAGY-RELATED PROTEIN 17"/>
    <property type="match status" value="1"/>
</dbReference>
<dbReference type="GO" id="GO:0034045">
    <property type="term" value="C:phagophore assembly site membrane"/>
    <property type="evidence" value="ECO:0007669"/>
    <property type="project" value="UniProtKB-SubCell"/>
</dbReference>
<reference evidence="12" key="3">
    <citation type="submission" date="2025-04" db="UniProtKB">
        <authorList>
            <consortium name="RefSeq"/>
        </authorList>
    </citation>
    <scope>IDENTIFICATION</scope>
    <source>
        <strain evidence="12">CBS 304.34</strain>
    </source>
</reference>
<comment type="subcellular location">
    <subcellularLocation>
        <location evidence="6">Cytoplasm</location>
    </subcellularLocation>
    <subcellularLocation>
        <location evidence="6">Preautophagosomal structure membrane</location>
        <topology evidence="6">Peripheral membrane protein</topology>
    </subcellularLocation>
</comment>
<dbReference type="Proteomes" id="UP000504636">
    <property type="component" value="Unplaced"/>
</dbReference>
<keyword evidence="5" id="KW-0472">Membrane</keyword>
<dbReference type="Pfam" id="PF04108">
    <property type="entry name" value="ATG17_like"/>
    <property type="match status" value="1"/>
</dbReference>
<dbReference type="InterPro" id="IPR045326">
    <property type="entry name" value="ATG17-like_dom"/>
</dbReference>
<keyword evidence="7" id="KW-0175">Coiled coil</keyword>
<dbReference type="GO" id="GO:0000422">
    <property type="term" value="P:autophagy of mitochondrion"/>
    <property type="evidence" value="ECO:0007669"/>
    <property type="project" value="TreeGrafter"/>
</dbReference>
<evidence type="ECO:0000256" key="5">
    <source>
        <dbReference type="ARBA" id="ARBA00023136"/>
    </source>
</evidence>
<keyword evidence="11" id="KW-1185">Reference proteome</keyword>
<dbReference type="PANTHER" id="PTHR28005">
    <property type="entry name" value="AUTOPHAGY-RELATED PROTEIN 17"/>
    <property type="match status" value="1"/>
</dbReference>
<organism evidence="10">
    <name type="scientific">Mytilinidion resinicola</name>
    <dbReference type="NCBI Taxonomy" id="574789"/>
    <lineage>
        <taxon>Eukaryota</taxon>
        <taxon>Fungi</taxon>
        <taxon>Dikarya</taxon>
        <taxon>Ascomycota</taxon>
        <taxon>Pezizomycotina</taxon>
        <taxon>Dothideomycetes</taxon>
        <taxon>Pleosporomycetidae</taxon>
        <taxon>Mytilinidiales</taxon>
        <taxon>Mytilinidiaceae</taxon>
        <taxon>Mytilinidion</taxon>
    </lineage>
</organism>
<evidence type="ECO:0000313" key="11">
    <source>
        <dbReference type="Proteomes" id="UP000504636"/>
    </source>
</evidence>
<evidence type="ECO:0000256" key="4">
    <source>
        <dbReference type="ARBA" id="ARBA00023006"/>
    </source>
</evidence>
<protein>
    <recommendedName>
        <fullName evidence="2 6">Autophagy-related protein 17</fullName>
    </recommendedName>
</protein>
<evidence type="ECO:0000313" key="10">
    <source>
        <dbReference type="EMBL" id="KAF2807244.1"/>
    </source>
</evidence>
<dbReference type="RefSeq" id="XP_033574208.1">
    <property type="nucleotide sequence ID" value="XM_033723001.1"/>
</dbReference>
<dbReference type="GO" id="GO:1990316">
    <property type="term" value="C:Atg1/ULK1 kinase complex"/>
    <property type="evidence" value="ECO:0007669"/>
    <property type="project" value="TreeGrafter"/>
</dbReference>
<dbReference type="GO" id="GO:0060090">
    <property type="term" value="F:molecular adaptor activity"/>
    <property type="evidence" value="ECO:0007669"/>
    <property type="project" value="TreeGrafter"/>
</dbReference>
<proteinExistence type="inferred from homology"/>
<comment type="function">
    <text evidence="6">Autophagy-specific protein that functions in response to autophagy-inducing signals as a scaffold to recruit other ATG proteins to organize preautophagosomal structure (PAS) formation. Modulates the timing and magnitude of the autophagy response, such as the size of the sequestering vesicles. Plays particularly a role in pexophagy and nucleophagy.</text>
</comment>
<evidence type="ECO:0000256" key="7">
    <source>
        <dbReference type="SAM" id="Coils"/>
    </source>
</evidence>
<sequence>MAASPSPPSSDGSGSLYTREPTLEDLVELFVASKRSLNCTTTLWRADEIVKSARQLLEENAVLSAKNSFLRCSLDDQIDNLEAVRRGVDLVEGDVKNEFKNLLHSLDTSFSGLQASMAILRETPISPALQPPDTPQKYLYDFIDSTTVTALKDSLRACIDRYNDALSSLHDTTDAFDDSLNALRATIAALPQTVTTNSAPSPLPHLFHDLEVHATEAANCFASLVQHYDLCVTALKHTEGGGEAASAATNSTADPTNPHPDPASAPLQTSTFASPPEPLTADERLEMLAVVQKDAAEVDDVVTEIRDRGAEMEYLLSSISAHIALLRDERAALAAALHTLDTVARSTRAQLTAAKDFIAAWNLEHAAIVQGIDEWESLREFYEAFDAAYNNLVIEIAARRSRHERAKKKAKEAQRELDALYDEDVAARESFTAAQGDFLPLDIWPGLRDRPRRFEVCAVGPVEEGDEEEGKSIPDVGRELLEMAVERVRERG</sequence>
<evidence type="ECO:0000256" key="1">
    <source>
        <dbReference type="ARBA" id="ARBA00006259"/>
    </source>
</evidence>
<comment type="similarity">
    <text evidence="1 6">Belongs to the ATG17 family.</text>
</comment>
<evidence type="ECO:0000256" key="6">
    <source>
        <dbReference type="RuleBase" id="RU368080"/>
    </source>
</evidence>